<dbReference type="Pfam" id="PF00291">
    <property type="entry name" value="PALP"/>
    <property type="match status" value="1"/>
</dbReference>
<accession>A0A5K7YJU5</accession>
<dbReference type="OrthoDB" id="9811476at2"/>
<dbReference type="EMBL" id="AP021874">
    <property type="protein sequence ID" value="BBO68773.1"/>
    <property type="molecule type" value="Genomic_DNA"/>
</dbReference>
<dbReference type="InterPro" id="IPR036052">
    <property type="entry name" value="TrpB-like_PALP_sf"/>
</dbReference>
<evidence type="ECO:0000259" key="5">
    <source>
        <dbReference type="Pfam" id="PF00291"/>
    </source>
</evidence>
<gene>
    <name evidence="6" type="ORF">DSCA_27030</name>
</gene>
<evidence type="ECO:0000256" key="3">
    <source>
        <dbReference type="ARBA" id="ARBA00022898"/>
    </source>
</evidence>
<dbReference type="AlphaFoldDB" id="A0A5K7YJU5"/>
<evidence type="ECO:0000256" key="2">
    <source>
        <dbReference type="ARBA" id="ARBA00010869"/>
    </source>
</evidence>
<keyword evidence="4" id="KW-0456">Lyase</keyword>
<proteinExistence type="inferred from homology"/>
<feature type="domain" description="Tryptophan synthase beta chain-like PALP" evidence="5">
    <location>
        <begin position="28"/>
        <end position="315"/>
    </location>
</feature>
<comment type="cofactor">
    <cofactor evidence="1">
        <name>pyridoxal 5'-phosphate</name>
        <dbReference type="ChEBI" id="CHEBI:597326"/>
    </cofactor>
</comment>
<keyword evidence="3" id="KW-0663">Pyridoxal phosphate</keyword>
<dbReference type="InterPro" id="IPR050147">
    <property type="entry name" value="Ser/Thr_Dehydratase"/>
</dbReference>
<organism evidence="6 7">
    <name type="scientific">Desulfosarcina alkanivorans</name>
    <dbReference type="NCBI Taxonomy" id="571177"/>
    <lineage>
        <taxon>Bacteria</taxon>
        <taxon>Pseudomonadati</taxon>
        <taxon>Thermodesulfobacteriota</taxon>
        <taxon>Desulfobacteria</taxon>
        <taxon>Desulfobacterales</taxon>
        <taxon>Desulfosarcinaceae</taxon>
        <taxon>Desulfosarcina</taxon>
    </lineage>
</organism>
<dbReference type="FunFam" id="3.40.50.1100:FF:000005">
    <property type="entry name" value="Threonine dehydratase catabolic"/>
    <property type="match status" value="1"/>
</dbReference>
<name>A0A5K7YJU5_9BACT</name>
<dbReference type="GO" id="GO:0003941">
    <property type="term" value="F:L-serine ammonia-lyase activity"/>
    <property type="evidence" value="ECO:0007669"/>
    <property type="project" value="TreeGrafter"/>
</dbReference>
<keyword evidence="7" id="KW-1185">Reference proteome</keyword>
<dbReference type="Gene3D" id="3.40.50.1100">
    <property type="match status" value="2"/>
</dbReference>
<evidence type="ECO:0000256" key="4">
    <source>
        <dbReference type="ARBA" id="ARBA00023239"/>
    </source>
</evidence>
<dbReference type="GO" id="GO:0009097">
    <property type="term" value="P:isoleucine biosynthetic process"/>
    <property type="evidence" value="ECO:0007669"/>
    <property type="project" value="TreeGrafter"/>
</dbReference>
<dbReference type="NCBIfam" id="NF005292">
    <property type="entry name" value="PRK06815.1"/>
    <property type="match status" value="1"/>
</dbReference>
<reference evidence="6 7" key="1">
    <citation type="submission" date="2019-11" db="EMBL/GenBank/DDBJ databases">
        <title>Comparative genomics of hydrocarbon-degrading Desulfosarcina strains.</title>
        <authorList>
            <person name="Watanabe M."/>
            <person name="Kojima H."/>
            <person name="Fukui M."/>
        </authorList>
    </citation>
    <scope>NUCLEOTIDE SEQUENCE [LARGE SCALE GENOMIC DNA]</scope>
    <source>
        <strain evidence="6 7">PL12</strain>
    </source>
</reference>
<dbReference type="PANTHER" id="PTHR48078">
    <property type="entry name" value="THREONINE DEHYDRATASE, MITOCHONDRIAL-RELATED"/>
    <property type="match status" value="1"/>
</dbReference>
<sequence length="340" mass="35571">MRSATAAASTAPDIYGLCLAAQRDLGPYIRATPLEPSADLARETGGRVFLKLENLQHTGSFKVRGALNRLLALDEGEKKAGVVTASSGNHGMASAFGMRRLGIEGTIFLPETASPLKVRMLETLGATVRFHGSDCEATETYARQQADRTGKVYISPYNDPVVVGGQGTIGLEILARLPRVDCVMVAVGGGGLISGIAGAVKALRPQARIVGCLPENSPAMAASVKAGRIVAVPARETLSDGTAGGIEPGAVTFDPCRTLVDDWVLVSEAEIRSAMIRVFDNHRLVIEGAAGVTVAGFLKMAPQLAGRTVALVVCGGNIDTAVFKRIICPTGDPAARRLRR</sequence>
<dbReference type="Proteomes" id="UP000427906">
    <property type="component" value="Chromosome"/>
</dbReference>
<evidence type="ECO:0000313" key="6">
    <source>
        <dbReference type="EMBL" id="BBO68773.1"/>
    </source>
</evidence>
<evidence type="ECO:0000256" key="1">
    <source>
        <dbReference type="ARBA" id="ARBA00001933"/>
    </source>
</evidence>
<dbReference type="GO" id="GO:0004794">
    <property type="term" value="F:threonine deaminase activity"/>
    <property type="evidence" value="ECO:0007669"/>
    <property type="project" value="TreeGrafter"/>
</dbReference>
<dbReference type="SUPFAM" id="SSF53686">
    <property type="entry name" value="Tryptophan synthase beta subunit-like PLP-dependent enzymes"/>
    <property type="match status" value="1"/>
</dbReference>
<dbReference type="GO" id="GO:0006565">
    <property type="term" value="P:L-serine catabolic process"/>
    <property type="evidence" value="ECO:0007669"/>
    <property type="project" value="TreeGrafter"/>
</dbReference>
<evidence type="ECO:0000313" key="7">
    <source>
        <dbReference type="Proteomes" id="UP000427906"/>
    </source>
</evidence>
<dbReference type="CDD" id="cd01562">
    <property type="entry name" value="Thr-dehyd"/>
    <property type="match status" value="1"/>
</dbReference>
<dbReference type="PANTHER" id="PTHR48078:SF6">
    <property type="entry name" value="L-THREONINE DEHYDRATASE CATABOLIC TDCB"/>
    <property type="match status" value="1"/>
</dbReference>
<dbReference type="RefSeq" id="WP_155316891.1">
    <property type="nucleotide sequence ID" value="NZ_AP021874.1"/>
</dbReference>
<dbReference type="KEGG" id="dalk:DSCA_27030"/>
<protein>
    <submittedName>
        <fullName evidence="6">Serine/threonine dehydratase</fullName>
    </submittedName>
</protein>
<comment type="similarity">
    <text evidence="2">Belongs to the serine/threonine dehydratase family.</text>
</comment>
<dbReference type="GO" id="GO:0006567">
    <property type="term" value="P:L-threonine catabolic process"/>
    <property type="evidence" value="ECO:0007669"/>
    <property type="project" value="TreeGrafter"/>
</dbReference>
<dbReference type="InterPro" id="IPR001926">
    <property type="entry name" value="TrpB-like_PALP"/>
</dbReference>